<protein>
    <submittedName>
        <fullName evidence="1">Monogalactosyldiacylglycerol synthase 2</fullName>
    </submittedName>
</protein>
<dbReference type="Proteomes" id="UP000829398">
    <property type="component" value="Chromosome 1"/>
</dbReference>
<gene>
    <name evidence="1" type="ORF">KPL71_000171</name>
</gene>
<evidence type="ECO:0000313" key="2">
    <source>
        <dbReference type="Proteomes" id="UP000829398"/>
    </source>
</evidence>
<accession>A0ACB8NLX6</accession>
<proteinExistence type="predicted"/>
<comment type="caution">
    <text evidence="1">The sequence shown here is derived from an EMBL/GenBank/DDBJ whole genome shotgun (WGS) entry which is preliminary data.</text>
</comment>
<keyword evidence="2" id="KW-1185">Reference proteome</keyword>
<evidence type="ECO:0000313" key="1">
    <source>
        <dbReference type="EMBL" id="KAH9798882.1"/>
    </source>
</evidence>
<sequence length="315" mass="35985">MVMTVAYPKKAVSLTEKVLERVYGNHSTSSSGNLSFDRDDNYEEDDESNVELMPIGAERTKNVLILMSDAGGGHRASADEAIRDAFKIEFGEEYRIFVKDVCKEYAGWPSNDMERSYKFMVKHVQLRKVAFRITSPKWIHSCYLAAMAAYYAKEVEVGLMEYKQNIIISVLPLMQHIPLRVLKWQGLQKKVIFVTVITELNTCHPTWFHPRVNRCYCSSKEVAKRASYFGLEESRIRVFGMVSLNGLLTQFPVHVHIQKYVLGRPLEIFTSPLTFAIAFISCFCVVIAFIKDLHDVDGDKKFGIKTLMVCLLSLL</sequence>
<organism evidence="1 2">
    <name type="scientific">Citrus sinensis</name>
    <name type="common">Sweet orange</name>
    <name type="synonym">Citrus aurantium var. sinensis</name>
    <dbReference type="NCBI Taxonomy" id="2711"/>
    <lineage>
        <taxon>Eukaryota</taxon>
        <taxon>Viridiplantae</taxon>
        <taxon>Streptophyta</taxon>
        <taxon>Embryophyta</taxon>
        <taxon>Tracheophyta</taxon>
        <taxon>Spermatophyta</taxon>
        <taxon>Magnoliopsida</taxon>
        <taxon>eudicotyledons</taxon>
        <taxon>Gunneridae</taxon>
        <taxon>Pentapetalae</taxon>
        <taxon>rosids</taxon>
        <taxon>malvids</taxon>
        <taxon>Sapindales</taxon>
        <taxon>Rutaceae</taxon>
        <taxon>Aurantioideae</taxon>
        <taxon>Citrus</taxon>
    </lineage>
</organism>
<reference evidence="2" key="1">
    <citation type="journal article" date="2023" name="Hortic. Res.">
        <title>A chromosome-level phased genome enabling allele-level studies in sweet orange: a case study on citrus Huanglongbing tolerance.</title>
        <authorList>
            <person name="Wu B."/>
            <person name="Yu Q."/>
            <person name="Deng Z."/>
            <person name="Duan Y."/>
            <person name="Luo F."/>
            <person name="Gmitter F. Jr."/>
        </authorList>
    </citation>
    <scope>NUCLEOTIDE SEQUENCE [LARGE SCALE GENOMIC DNA]</scope>
    <source>
        <strain evidence="2">cv. Valencia</strain>
    </source>
</reference>
<name>A0ACB8NLX6_CITSI</name>
<dbReference type="EMBL" id="CM039170">
    <property type="protein sequence ID" value="KAH9798882.1"/>
    <property type="molecule type" value="Genomic_DNA"/>
</dbReference>